<keyword evidence="2" id="KW-1185">Reference proteome</keyword>
<dbReference type="EMBL" id="JAPDRP010000017">
    <property type="protein sequence ID" value="KAJ9640389.1"/>
    <property type="molecule type" value="Genomic_DNA"/>
</dbReference>
<proteinExistence type="predicted"/>
<gene>
    <name evidence="1" type="ORF">H2199_005928</name>
</gene>
<name>A0ACC2YYJ1_9PEZI</name>
<comment type="caution">
    <text evidence="1">The sequence shown here is derived from an EMBL/GenBank/DDBJ whole genome shotgun (WGS) entry which is preliminary data.</text>
</comment>
<dbReference type="Proteomes" id="UP001172680">
    <property type="component" value="Unassembled WGS sequence"/>
</dbReference>
<organism evidence="1 2">
    <name type="scientific">Coniosporium tulheliwenetii</name>
    <dbReference type="NCBI Taxonomy" id="3383036"/>
    <lineage>
        <taxon>Eukaryota</taxon>
        <taxon>Fungi</taxon>
        <taxon>Dikarya</taxon>
        <taxon>Ascomycota</taxon>
        <taxon>Pezizomycotina</taxon>
        <taxon>Dothideomycetes</taxon>
        <taxon>Dothideomycetes incertae sedis</taxon>
        <taxon>Coniosporium</taxon>
    </lineage>
</organism>
<protein>
    <submittedName>
        <fullName evidence="1">Uncharacterized protein</fullName>
    </submittedName>
</protein>
<reference evidence="1" key="1">
    <citation type="submission" date="2022-10" db="EMBL/GenBank/DDBJ databases">
        <title>Culturing micro-colonial fungi from biological soil crusts in the Mojave desert and describing Neophaeococcomyces mojavensis, and introducing the new genera and species Taxawa tesnikishii.</title>
        <authorList>
            <person name="Kurbessoian T."/>
            <person name="Stajich J.E."/>
        </authorList>
    </citation>
    <scope>NUCLEOTIDE SEQUENCE</scope>
    <source>
        <strain evidence="1">JES_115</strain>
    </source>
</reference>
<accession>A0ACC2YYJ1</accession>
<evidence type="ECO:0000313" key="2">
    <source>
        <dbReference type="Proteomes" id="UP001172680"/>
    </source>
</evidence>
<evidence type="ECO:0000313" key="1">
    <source>
        <dbReference type="EMBL" id="KAJ9640389.1"/>
    </source>
</evidence>
<sequence>MARLKEWEKFVDEEPLPSSQLSDASDEDSNDNGAVIQHLGSDFPDPVSDLPSAQLYQEHRKMGAALSKEDTKDVVQAAARELYTPFSPRAVDRQTAAESASLVNASSAVGTRSRRRGPDHDKPPLAVSTALSRSANVQPTASGKLKRISGAYSTRSAQQPQINGKAPLPTKQAARNKPRPDTYDVIESPQKPPQSAQAVRSSGFEGSPDARKRIQQGDREEAHTLSISPKRVRKDNAGDENPPKKAAGRRTAGTVSGAQNAVAVNASTRRAMRSTANDVAAGPEHLELQWETGHGRRGQHSDLRSSHSGQKKGQDPQAPAHVVPSPDIPKARKRGWPKKSTQLADTNGDTLQESTEGASNAHAEEPEQDGPQGVAGSAQPAVPVDVSGRFAQRQSPQVVVTKEVPRPAVEEPSESGRAIAGTSPRSDPHDDVRTTSPQDQSAEAPLQLQQRPTETHKDQGQNKKTKPTQGSSMCLSKRLREEDRRENDEFERIVEDDQVLGQKDTLMGIFEGLKAIGLQKREAKRHRYHFDFLTKTGEEVATACEKAKDCYLKLAQTEDGNTEVRNRLDEAMGEIYIHTEALNANTTGEDPDDLVLDVYALIFHVLVSLLRTAILASIGHSEISSGSGVLPAPALEEIVGLLDLIEDLELRARKWEQKPDSDYCVVRPVRNGIVAPARKVSEVFSKYLQKREKEARKRKQEAFKQEQMRRREEQEAQEEEQDKRLAEQEAQWDELIIARLLLETDPRRCRSHHLAKQDREVTDWGIDANGEPFEREDMFSARRAGNRPLYNPEACQEWPDEHIDALMEELEKLRRNTQRIGIEVYKQAMKKLCRPSGILRDYNVRQITDEVAYVRDTLRRSRDADVPQWLLDLPDPDPQLYHLPYDDLS</sequence>